<reference evidence="2 3" key="1">
    <citation type="journal article" date="2018" name="Science">
        <title>The opium poppy genome and morphinan production.</title>
        <authorList>
            <person name="Guo L."/>
            <person name="Winzer T."/>
            <person name="Yang X."/>
            <person name="Li Y."/>
            <person name="Ning Z."/>
            <person name="He Z."/>
            <person name="Teodor R."/>
            <person name="Lu Y."/>
            <person name="Bowser T.A."/>
            <person name="Graham I.A."/>
            <person name="Ye K."/>
        </authorList>
    </citation>
    <scope>NUCLEOTIDE SEQUENCE [LARGE SCALE GENOMIC DNA]</scope>
    <source>
        <strain evidence="3">cv. HN1</strain>
        <tissue evidence="2">Leaves</tissue>
    </source>
</reference>
<evidence type="ECO:0000313" key="2">
    <source>
        <dbReference type="EMBL" id="RZC64289.1"/>
    </source>
</evidence>
<accession>A0A4Y7JX39</accession>
<dbReference type="AlphaFoldDB" id="A0A4Y7JX39"/>
<dbReference type="Gramene" id="RZC64289">
    <property type="protein sequence ID" value="RZC64289"/>
    <property type="gene ID" value="C5167_007981"/>
</dbReference>
<dbReference type="EMBL" id="CM010720">
    <property type="protein sequence ID" value="RZC64289.1"/>
    <property type="molecule type" value="Genomic_DNA"/>
</dbReference>
<evidence type="ECO:0000256" key="1">
    <source>
        <dbReference type="SAM" id="MobiDB-lite"/>
    </source>
</evidence>
<gene>
    <name evidence="2" type="ORF">C5167_007981</name>
</gene>
<feature type="region of interest" description="Disordered" evidence="1">
    <location>
        <begin position="1"/>
        <end position="25"/>
    </location>
</feature>
<keyword evidence="3" id="KW-1185">Reference proteome</keyword>
<protein>
    <submittedName>
        <fullName evidence="2">Uncharacterized protein</fullName>
    </submittedName>
</protein>
<organism evidence="2 3">
    <name type="scientific">Papaver somniferum</name>
    <name type="common">Opium poppy</name>
    <dbReference type="NCBI Taxonomy" id="3469"/>
    <lineage>
        <taxon>Eukaryota</taxon>
        <taxon>Viridiplantae</taxon>
        <taxon>Streptophyta</taxon>
        <taxon>Embryophyta</taxon>
        <taxon>Tracheophyta</taxon>
        <taxon>Spermatophyta</taxon>
        <taxon>Magnoliopsida</taxon>
        <taxon>Ranunculales</taxon>
        <taxon>Papaveraceae</taxon>
        <taxon>Papaveroideae</taxon>
        <taxon>Papaver</taxon>
    </lineage>
</organism>
<name>A0A4Y7JX39_PAPSO</name>
<evidence type="ECO:0000313" key="3">
    <source>
        <dbReference type="Proteomes" id="UP000316621"/>
    </source>
</evidence>
<proteinExistence type="predicted"/>
<dbReference type="Proteomes" id="UP000316621">
    <property type="component" value="Chromosome 6"/>
</dbReference>
<sequence length="66" mass="6987">MAKNGRHSVIGREEKEANSEDEETEKIGVCGGVWMIVENDSSKSESFGGFIPVIAKSASAVTPSSD</sequence>